<dbReference type="Proteomes" id="UP000180215">
    <property type="component" value="Unassembled WGS sequence"/>
</dbReference>
<dbReference type="Pfam" id="PF13411">
    <property type="entry name" value="MerR_1"/>
    <property type="match status" value="1"/>
</dbReference>
<gene>
    <name evidence="4" type="ORF">BK022_07600</name>
</gene>
<dbReference type="SUPFAM" id="SSF46955">
    <property type="entry name" value="Putative DNA-binding domain"/>
    <property type="match status" value="1"/>
</dbReference>
<dbReference type="CDD" id="cd04765">
    <property type="entry name" value="HTH_MlrA-like_sg2"/>
    <property type="match status" value="1"/>
</dbReference>
<feature type="domain" description="HTH merR-type" evidence="3">
    <location>
        <begin position="28"/>
        <end position="97"/>
    </location>
</feature>
<organism evidence="4 5">
    <name type="scientific">Methylorubrum extorquens</name>
    <name type="common">Methylobacterium dichloromethanicum</name>
    <name type="synonym">Methylobacterium extorquens</name>
    <dbReference type="NCBI Taxonomy" id="408"/>
    <lineage>
        <taxon>Bacteria</taxon>
        <taxon>Pseudomonadati</taxon>
        <taxon>Pseudomonadota</taxon>
        <taxon>Alphaproteobacteria</taxon>
        <taxon>Hyphomicrobiales</taxon>
        <taxon>Methylobacteriaceae</taxon>
        <taxon>Methylorubrum</taxon>
    </lineage>
</organism>
<dbReference type="InterPro" id="IPR009061">
    <property type="entry name" value="DNA-bd_dom_put_sf"/>
</dbReference>
<accession>A0A1S1P7G5</accession>
<feature type="region of interest" description="Disordered" evidence="2">
    <location>
        <begin position="1"/>
        <end position="24"/>
    </location>
</feature>
<proteinExistence type="predicted"/>
<keyword evidence="1" id="KW-0238">DNA-binding</keyword>
<dbReference type="SMART" id="SM00422">
    <property type="entry name" value="HTH_MERR"/>
    <property type="match status" value="1"/>
</dbReference>
<protein>
    <submittedName>
        <fullName evidence="4">MerR family transcriptional regulator</fullName>
    </submittedName>
</protein>
<evidence type="ECO:0000259" key="3">
    <source>
        <dbReference type="SMART" id="SM00422"/>
    </source>
</evidence>
<dbReference type="PANTHER" id="PTHR30204">
    <property type="entry name" value="REDOX-CYCLING DRUG-SENSING TRANSCRIPTIONAL ACTIVATOR SOXR"/>
    <property type="match status" value="1"/>
</dbReference>
<name>A0A1S1P7G5_METEX</name>
<evidence type="ECO:0000256" key="1">
    <source>
        <dbReference type="ARBA" id="ARBA00023125"/>
    </source>
</evidence>
<dbReference type="GO" id="GO:0003677">
    <property type="term" value="F:DNA binding"/>
    <property type="evidence" value="ECO:0007669"/>
    <property type="project" value="UniProtKB-KW"/>
</dbReference>
<dbReference type="EMBL" id="MNAO01000060">
    <property type="protein sequence ID" value="OHV17117.1"/>
    <property type="molecule type" value="Genomic_DNA"/>
</dbReference>
<comment type="caution">
    <text evidence="4">The sequence shown here is derived from an EMBL/GenBank/DDBJ whole genome shotgun (WGS) entry which is preliminary data.</text>
</comment>
<sequence length="160" mass="17669">MGLPLESPALDSSAGDERSEKSPGAFRTITEVSEELGVPQHVLRFWESRFSQIKPTKRAGGRRYYRPEDVDLIRGVSCLLRGKGYTIRGAQRVLKENGVRFVQALGRGEAEVGARPASTETRKASRRRPRIAGRWRGALAELRACRALLAGLDEADHEAA</sequence>
<dbReference type="AlphaFoldDB" id="A0A1S1P7G5"/>
<reference evidence="4 5" key="1">
    <citation type="submission" date="2016-10" db="EMBL/GenBank/DDBJ databases">
        <title>Draft genome sequence of Methylobacterium extorquens CP3, a seed endophyte of Crotalaria pumila with plant growth-promoting and metal tolerance properties.</title>
        <authorList>
            <person name="Sanchez-Lopez A.S."/>
            <person name="Van Hamme J.D."/>
            <person name="Thijs S."/>
            <person name="Mcammond B.M."/>
            <person name="Stevens V."/>
            <person name="Gonzalez-Chavez M.D.C."/>
            <person name="Vangronsveld J."/>
        </authorList>
    </citation>
    <scope>NUCLEOTIDE SEQUENCE [LARGE SCALE GENOMIC DNA]</scope>
    <source>
        <strain evidence="4 5">CP3</strain>
    </source>
</reference>
<evidence type="ECO:0000256" key="2">
    <source>
        <dbReference type="SAM" id="MobiDB-lite"/>
    </source>
</evidence>
<dbReference type="InterPro" id="IPR000551">
    <property type="entry name" value="MerR-type_HTH_dom"/>
</dbReference>
<dbReference type="GO" id="GO:0003700">
    <property type="term" value="F:DNA-binding transcription factor activity"/>
    <property type="evidence" value="ECO:0007669"/>
    <property type="project" value="InterPro"/>
</dbReference>
<evidence type="ECO:0000313" key="5">
    <source>
        <dbReference type="Proteomes" id="UP000180215"/>
    </source>
</evidence>
<evidence type="ECO:0000313" key="4">
    <source>
        <dbReference type="EMBL" id="OHV17117.1"/>
    </source>
</evidence>
<dbReference type="Gene3D" id="1.10.1660.10">
    <property type="match status" value="1"/>
</dbReference>
<dbReference type="InterPro" id="IPR047057">
    <property type="entry name" value="MerR_fam"/>
</dbReference>
<dbReference type="PANTHER" id="PTHR30204:SF15">
    <property type="entry name" value="BLL5018 PROTEIN"/>
    <property type="match status" value="1"/>
</dbReference>